<sequence>MYAYSNAMPSSRAHFQFVLLHLKSILHYKMKASTPFLALASLVTNVFGHGYVSHPPCPFKQNLVNTSYVTRITASINPAFANGKWDGTPEDNVKLFTERWNATGYKSLGEMVDGVVPDCGNTLETAEPVDVTGYTEMWWQNDQYKVGFAESHKGPCSVKVAGQQVFHSHNCGDEFPGYPAKLPVDYSPCKGECLLVFYWLALHEANWQVYKNCVPIKNNRSSISTTTEQNDTTASSDHGNLSGEQSAHVPAMRSAITTATPTATTNPADSTTSVPLDTPEGKLNGSANCYHI</sequence>
<dbReference type="Proteomes" id="UP001163321">
    <property type="component" value="Chromosome 9"/>
</dbReference>
<dbReference type="EMBL" id="CM047588">
    <property type="protein sequence ID" value="KAI9905638.1"/>
    <property type="molecule type" value="Genomic_DNA"/>
</dbReference>
<comment type="caution">
    <text evidence="1">The sequence shown here is derived from an EMBL/GenBank/DDBJ whole genome shotgun (WGS) entry which is preliminary data.</text>
</comment>
<gene>
    <name evidence="1" type="ORF">PsorP6_014047</name>
</gene>
<keyword evidence="2" id="KW-1185">Reference proteome</keyword>
<proteinExistence type="predicted"/>
<evidence type="ECO:0000313" key="2">
    <source>
        <dbReference type="Proteomes" id="UP001163321"/>
    </source>
</evidence>
<reference evidence="1 2" key="1">
    <citation type="journal article" date="2022" name="bioRxiv">
        <title>The genome of the oomycete Peronosclerospora sorghi, a cosmopolitan pathogen of maize and sorghum, is inflated with dispersed pseudogenes.</title>
        <authorList>
            <person name="Fletcher K."/>
            <person name="Martin F."/>
            <person name="Isakeit T."/>
            <person name="Cavanaugh K."/>
            <person name="Magill C."/>
            <person name="Michelmore R."/>
        </authorList>
    </citation>
    <scope>NUCLEOTIDE SEQUENCE [LARGE SCALE GENOMIC DNA]</scope>
    <source>
        <strain evidence="1">P6</strain>
    </source>
</reference>
<organism evidence="1 2">
    <name type="scientific">Peronosclerospora sorghi</name>
    <dbReference type="NCBI Taxonomy" id="230839"/>
    <lineage>
        <taxon>Eukaryota</taxon>
        <taxon>Sar</taxon>
        <taxon>Stramenopiles</taxon>
        <taxon>Oomycota</taxon>
        <taxon>Peronosporomycetes</taxon>
        <taxon>Peronosporales</taxon>
        <taxon>Peronosporaceae</taxon>
        <taxon>Peronosclerospora</taxon>
    </lineage>
</organism>
<accession>A0ACC0VIE6</accession>
<protein>
    <submittedName>
        <fullName evidence="1">Uncharacterized protein</fullName>
    </submittedName>
</protein>
<evidence type="ECO:0000313" key="1">
    <source>
        <dbReference type="EMBL" id="KAI9905638.1"/>
    </source>
</evidence>
<name>A0ACC0VIE6_9STRA</name>